<dbReference type="RefSeq" id="WP_114077533.1">
    <property type="nucleotide sequence ID" value="NZ_CP030918.1"/>
</dbReference>
<evidence type="ECO:0000259" key="2">
    <source>
        <dbReference type="SMART" id="SM00062"/>
    </source>
</evidence>
<dbReference type="Gene3D" id="3.40.190.10">
    <property type="entry name" value="Periplasmic binding protein-like II"/>
    <property type="match status" value="2"/>
</dbReference>
<sequence length="264" mass="28461">MPGAPFPGAATAPAAELASQTSFRVCADPANAPMSVKDGSGFENRIAELFAAKLDRPLEYTWFPQTTGFIRKTLRAFACDVVIGYAQGDQLVQNTNHYYSSAYVIVTLAGGPLDGVDRISDPRLLGHRIGVTESSPPVNHMLHAGLLKTAAYYPLFVDRRVQDPAGDMLRDLHAGKIDAAILWGPIGGPAVKADPSLTMAPLLHEVGQPKLVYRITMGVRPADQAWKRQLNSLIRRNQAEIDAILRDSGVPLIDDEGTALKPPA</sequence>
<dbReference type="PANTHER" id="PTHR35936">
    <property type="entry name" value="MEMBRANE-BOUND LYTIC MUREIN TRANSGLYCOSYLASE F"/>
    <property type="match status" value="1"/>
</dbReference>
<reference evidence="4" key="1">
    <citation type="submission" date="2018-07" db="EMBL/GenBank/DDBJ databases">
        <title>Genome sequencing of Paracoccus sp. SC2-6.</title>
        <authorList>
            <person name="Heo J."/>
            <person name="Kim S.-J."/>
            <person name="Kwon S.-W."/>
        </authorList>
    </citation>
    <scope>NUCLEOTIDE SEQUENCE [LARGE SCALE GENOMIC DNA]</scope>
    <source>
        <strain evidence="4">SC2-6</strain>
    </source>
</reference>
<feature type="domain" description="Solute-binding protein family 3/N-terminal" evidence="2">
    <location>
        <begin position="22"/>
        <end position="248"/>
    </location>
</feature>
<evidence type="ECO:0000256" key="1">
    <source>
        <dbReference type="ARBA" id="ARBA00022729"/>
    </source>
</evidence>
<evidence type="ECO:0000313" key="4">
    <source>
        <dbReference type="Proteomes" id="UP000252023"/>
    </source>
</evidence>
<dbReference type="NCBIfam" id="TIGR03871">
    <property type="entry name" value="ABC_peri_MoxJ_2"/>
    <property type="match status" value="1"/>
</dbReference>
<dbReference type="OrthoDB" id="176845at2"/>
<accession>A0A344PPE2</accession>
<dbReference type="InterPro" id="IPR001638">
    <property type="entry name" value="Solute-binding_3/MltF_N"/>
</dbReference>
<evidence type="ECO:0000313" key="3">
    <source>
        <dbReference type="EMBL" id="AXC51247.1"/>
    </source>
</evidence>
<dbReference type="EMBL" id="CP030918">
    <property type="protein sequence ID" value="AXC51247.1"/>
    <property type="molecule type" value="Genomic_DNA"/>
</dbReference>
<dbReference type="PANTHER" id="PTHR35936:SF17">
    <property type="entry name" value="ARGININE-BINDING EXTRACELLULAR PROTEIN ARTP"/>
    <property type="match status" value="1"/>
</dbReference>
<proteinExistence type="predicted"/>
<dbReference type="KEGG" id="pars:DRW48_11915"/>
<dbReference type="InterPro" id="IPR022448">
    <property type="entry name" value="Quinoprotein_dehydrogenase"/>
</dbReference>
<organism evidence="3 4">
    <name type="scientific">Paracoccus suum</name>
    <dbReference type="NCBI Taxonomy" id="2259340"/>
    <lineage>
        <taxon>Bacteria</taxon>
        <taxon>Pseudomonadati</taxon>
        <taxon>Pseudomonadota</taxon>
        <taxon>Alphaproteobacteria</taxon>
        <taxon>Rhodobacterales</taxon>
        <taxon>Paracoccaceae</taxon>
        <taxon>Paracoccus</taxon>
    </lineage>
</organism>
<protein>
    <submittedName>
        <fullName evidence="3">Quinoprotein dehydrogenase-associated putative ABC transporter substrate-binding protein</fullName>
    </submittedName>
</protein>
<dbReference type="SMART" id="SM00062">
    <property type="entry name" value="PBPb"/>
    <property type="match status" value="1"/>
</dbReference>
<dbReference type="AlphaFoldDB" id="A0A344PPE2"/>
<dbReference type="SUPFAM" id="SSF53850">
    <property type="entry name" value="Periplasmic binding protein-like II"/>
    <property type="match status" value="1"/>
</dbReference>
<name>A0A344PPE2_9RHOB</name>
<dbReference type="Proteomes" id="UP000252023">
    <property type="component" value="Chromosome"/>
</dbReference>
<keyword evidence="1" id="KW-0732">Signal</keyword>
<gene>
    <name evidence="3" type="ORF">DRW48_11915</name>
</gene>
<keyword evidence="4" id="KW-1185">Reference proteome</keyword>